<dbReference type="PROSITE" id="PS52039">
    <property type="entry name" value="TOPO_IA_2"/>
    <property type="match status" value="1"/>
</dbReference>
<dbReference type="InterPro" id="IPR034144">
    <property type="entry name" value="TOPRIM_TopoIII"/>
</dbReference>
<evidence type="ECO:0000256" key="2">
    <source>
        <dbReference type="ARBA" id="ARBA00009446"/>
    </source>
</evidence>
<evidence type="ECO:0000256" key="8">
    <source>
        <dbReference type="ARBA" id="ARBA00023029"/>
    </source>
</evidence>
<accession>A0ABS2GCN9</accession>
<comment type="similarity">
    <text evidence="2">Belongs to the type IA topoisomerase family.</text>
</comment>
<evidence type="ECO:0000256" key="12">
    <source>
        <dbReference type="ARBA" id="ARBA00031985"/>
    </source>
</evidence>
<dbReference type="Gene3D" id="3.30.65.10">
    <property type="entry name" value="Bacterial Topoisomerase I, domain 1"/>
    <property type="match status" value="1"/>
</dbReference>
<dbReference type="InterPro" id="IPR023405">
    <property type="entry name" value="Topo_IA_core_domain"/>
</dbReference>
<gene>
    <name evidence="17" type="ORF">H6A01_01085</name>
</gene>
<dbReference type="InterPro" id="IPR013824">
    <property type="entry name" value="Topo_IA_cen_sub1"/>
</dbReference>
<evidence type="ECO:0000313" key="17">
    <source>
        <dbReference type="EMBL" id="MBM6911921.1"/>
    </source>
</evidence>
<evidence type="ECO:0000259" key="16">
    <source>
        <dbReference type="PROSITE" id="PS52039"/>
    </source>
</evidence>
<dbReference type="Proteomes" id="UP000707138">
    <property type="component" value="Unassembled WGS sequence"/>
</dbReference>
<evidence type="ECO:0000256" key="5">
    <source>
        <dbReference type="ARBA" id="ARBA00022737"/>
    </source>
</evidence>
<dbReference type="InterPro" id="IPR000380">
    <property type="entry name" value="Topo_IA"/>
</dbReference>
<evidence type="ECO:0000256" key="10">
    <source>
        <dbReference type="ARBA" id="ARBA00023235"/>
    </source>
</evidence>
<dbReference type="InterPro" id="IPR013498">
    <property type="entry name" value="Topo_IA_Znf"/>
</dbReference>
<dbReference type="PRINTS" id="PR00417">
    <property type="entry name" value="PRTPISMRASEI"/>
</dbReference>
<keyword evidence="5" id="KW-0677">Repeat</keyword>
<keyword evidence="9" id="KW-0238">DNA-binding</keyword>
<dbReference type="InterPro" id="IPR005738">
    <property type="entry name" value="TopoIII"/>
</dbReference>
<keyword evidence="7" id="KW-0862">Zinc</keyword>
<evidence type="ECO:0000313" key="18">
    <source>
        <dbReference type="Proteomes" id="UP000707138"/>
    </source>
</evidence>
<dbReference type="Pfam" id="PF01396">
    <property type="entry name" value="Zn_ribbon_Top1"/>
    <property type="match status" value="2"/>
</dbReference>
<name>A0ABS2GCN9_9FIRM</name>
<evidence type="ECO:0000256" key="13">
    <source>
        <dbReference type="ARBA" id="ARBA00032235"/>
    </source>
</evidence>
<dbReference type="NCBIfam" id="NF005829">
    <property type="entry name" value="PRK07726.1"/>
    <property type="match status" value="1"/>
</dbReference>
<evidence type="ECO:0000256" key="1">
    <source>
        <dbReference type="ARBA" id="ARBA00000213"/>
    </source>
</evidence>
<keyword evidence="4" id="KW-0479">Metal-binding</keyword>
<dbReference type="Gene3D" id="1.10.290.10">
    <property type="entry name" value="Topoisomerase I, domain 4"/>
    <property type="match status" value="1"/>
</dbReference>
<dbReference type="Pfam" id="PF01751">
    <property type="entry name" value="Toprim"/>
    <property type="match status" value="1"/>
</dbReference>
<evidence type="ECO:0000256" key="4">
    <source>
        <dbReference type="ARBA" id="ARBA00022723"/>
    </source>
</evidence>
<dbReference type="SMART" id="SM00437">
    <property type="entry name" value="TOP1Ac"/>
    <property type="match status" value="1"/>
</dbReference>
<dbReference type="InterPro" id="IPR013826">
    <property type="entry name" value="Topo_IA_cen_sub3"/>
</dbReference>
<keyword evidence="10" id="KW-0413">Isomerase</keyword>
<dbReference type="Gene3D" id="3.40.50.140">
    <property type="match status" value="1"/>
</dbReference>
<dbReference type="PANTHER" id="PTHR11390">
    <property type="entry name" value="PROKARYOTIC DNA TOPOISOMERASE"/>
    <property type="match status" value="1"/>
</dbReference>
<dbReference type="CDD" id="cd03362">
    <property type="entry name" value="TOPRIM_TopoIA_TopoIII"/>
    <property type="match status" value="1"/>
</dbReference>
<comment type="catalytic activity">
    <reaction evidence="1">
        <text>ATP-independent breakage of single-stranded DNA, followed by passage and rejoining.</text>
        <dbReference type="EC" id="5.6.2.1"/>
    </reaction>
</comment>
<dbReference type="RefSeq" id="WP_205087237.1">
    <property type="nucleotide sequence ID" value="NZ_JACJLA010000001.1"/>
</dbReference>
<keyword evidence="8" id="KW-0799">Topoisomerase</keyword>
<dbReference type="SMART" id="SM00436">
    <property type="entry name" value="TOP1Bc"/>
    <property type="match status" value="1"/>
</dbReference>
<evidence type="ECO:0000256" key="9">
    <source>
        <dbReference type="ARBA" id="ARBA00023125"/>
    </source>
</evidence>
<dbReference type="Gene3D" id="1.10.460.10">
    <property type="entry name" value="Topoisomerase I, domain 2"/>
    <property type="match status" value="1"/>
</dbReference>
<dbReference type="Pfam" id="PF01131">
    <property type="entry name" value="Topoisom_bac"/>
    <property type="match status" value="1"/>
</dbReference>
<dbReference type="SMART" id="SM00493">
    <property type="entry name" value="TOPRIM"/>
    <property type="match status" value="1"/>
</dbReference>
<evidence type="ECO:0000256" key="7">
    <source>
        <dbReference type="ARBA" id="ARBA00022833"/>
    </source>
</evidence>
<organism evidence="17 18">
    <name type="scientific">Veillonella magna</name>
    <dbReference type="NCBI Taxonomy" id="464322"/>
    <lineage>
        <taxon>Bacteria</taxon>
        <taxon>Bacillati</taxon>
        <taxon>Bacillota</taxon>
        <taxon>Negativicutes</taxon>
        <taxon>Veillonellales</taxon>
        <taxon>Veillonellaceae</taxon>
        <taxon>Veillonella</taxon>
    </lineage>
</organism>
<sequence>MKTTVLIAEKPDMAKAFSIYLKKRYSSDLIKKQHHYEMMAGNDTLIITWAYGHLFELANPAAYGEEYEPWSSYPVYPSRWKLSVDKGKMAQFKAIKSLLATADEVIHGGDPDREGQLLIDEILTYCSYRGPVKRLLANAKDEMSLKRAFDNLRDNADFANLSDSALGRERADWLVGMNLTRAYTVNSRKAGYQETFKIGRVKTPTLALVVEREKEIKNFKSVKHYALQGTFEKNKIQFTANYVIPDTLSTDTAGRVLDASLLKAVQTKLSGQPVSVTNCTVKDGTTEPPLPYSLDTLQITANRIYGYSPKDVLAHVQSMYEKSFLSYPRSDCNYIPTSQLSDAPAIFTSIQSVLSIPALQNADFSRKSRAFNDKKITAHHAIIPTAVAPSGLSEEEKNIYTLIALQYAIQFFPPQQWKKTEFTLSVAGETFRGSGTTIVDAGYKAILGKSIEEESEDTPALLPELSTGDAVTPMGYTIKDSVTKPPKRFTEGTLVKAMSNIYQYVPKDNPLRAKLKEVKGLGTPATRDTIIADLLTNSAKGHTVSPFLTKKGKELIPTEWGTQFISIIDPSLSSPLSTASMEMALADVEQGKLSLDEYLSSVIAMIEANIKNAESIHYPDPVMSHGTEGHIECPICKDGYLVRKRSKSKENSFFFWVCSNGECKSPHTGKTVFYRDGKKGPVVAKCPACQSILEAKKGQYGVFWSCPNQDCRKTYPDKNGAPDFSPKKKHLRKKEVTNDRC</sequence>
<feature type="region of interest" description="Disordered" evidence="15">
    <location>
        <begin position="717"/>
        <end position="741"/>
    </location>
</feature>
<dbReference type="EC" id="5.6.2.1" evidence="3"/>
<dbReference type="InterPro" id="IPR006171">
    <property type="entry name" value="TOPRIM_dom"/>
</dbReference>
<dbReference type="InterPro" id="IPR013825">
    <property type="entry name" value="Topo_IA_cen_sub2"/>
</dbReference>
<keyword evidence="6" id="KW-0863">Zinc-finger</keyword>
<dbReference type="InterPro" id="IPR003601">
    <property type="entry name" value="Topo_IA_2"/>
</dbReference>
<evidence type="ECO:0000256" key="6">
    <source>
        <dbReference type="ARBA" id="ARBA00022771"/>
    </source>
</evidence>
<feature type="domain" description="Topo IA-type catalytic" evidence="16">
    <location>
        <begin position="158"/>
        <end position="611"/>
    </location>
</feature>
<proteinExistence type="inferred from homology"/>
<evidence type="ECO:0000256" key="14">
    <source>
        <dbReference type="ARBA" id="ARBA00032877"/>
    </source>
</evidence>
<dbReference type="InterPro" id="IPR003602">
    <property type="entry name" value="Topo_IA_DNA-bd_dom"/>
</dbReference>
<dbReference type="NCBIfam" id="TIGR01056">
    <property type="entry name" value="topB"/>
    <property type="match status" value="1"/>
</dbReference>
<evidence type="ECO:0000256" key="15">
    <source>
        <dbReference type="SAM" id="MobiDB-lite"/>
    </source>
</evidence>
<evidence type="ECO:0000256" key="11">
    <source>
        <dbReference type="ARBA" id="ARBA00030003"/>
    </source>
</evidence>
<reference evidence="17 18" key="1">
    <citation type="journal article" date="2021" name="Sci. Rep.">
        <title>The distribution of antibiotic resistance genes in chicken gut microbiota commensals.</title>
        <authorList>
            <person name="Juricova H."/>
            <person name="Matiasovicova J."/>
            <person name="Kubasova T."/>
            <person name="Cejkova D."/>
            <person name="Rychlik I."/>
        </authorList>
    </citation>
    <scope>NUCLEOTIDE SEQUENCE [LARGE SCALE GENOMIC DNA]</scope>
    <source>
        <strain evidence="17 18">An537</strain>
    </source>
</reference>
<evidence type="ECO:0000256" key="3">
    <source>
        <dbReference type="ARBA" id="ARBA00012891"/>
    </source>
</evidence>
<dbReference type="EMBL" id="JACJLA010000001">
    <property type="protein sequence ID" value="MBM6911921.1"/>
    <property type="molecule type" value="Genomic_DNA"/>
</dbReference>
<dbReference type="Gene3D" id="2.70.20.10">
    <property type="entry name" value="Topoisomerase I, domain 3"/>
    <property type="match status" value="1"/>
</dbReference>
<protein>
    <recommendedName>
        <fullName evidence="3">DNA topoisomerase</fullName>
        <ecNumber evidence="3">5.6.2.1</ecNumber>
    </recommendedName>
    <alternativeName>
        <fullName evidence="14">Omega-protein</fullName>
    </alternativeName>
    <alternativeName>
        <fullName evidence="13">Relaxing enzyme</fullName>
    </alternativeName>
    <alternativeName>
        <fullName evidence="11">Swivelase</fullName>
    </alternativeName>
    <alternativeName>
        <fullName evidence="12">Untwisting enzyme</fullName>
    </alternativeName>
</protein>
<dbReference type="PANTHER" id="PTHR11390:SF21">
    <property type="entry name" value="DNA TOPOISOMERASE 3-ALPHA"/>
    <property type="match status" value="1"/>
</dbReference>
<dbReference type="InterPro" id="IPR013497">
    <property type="entry name" value="Topo_IA_cen"/>
</dbReference>
<comment type="caution">
    <text evidence="17">The sequence shown here is derived from an EMBL/GenBank/DDBJ whole genome shotgun (WGS) entry which is preliminary data.</text>
</comment>
<dbReference type="SUPFAM" id="SSF56712">
    <property type="entry name" value="Prokaryotic type I DNA topoisomerase"/>
    <property type="match status" value="1"/>
</dbReference>
<keyword evidence="18" id="KW-1185">Reference proteome</keyword>